<dbReference type="GO" id="GO:0043122">
    <property type="term" value="P:regulation of canonical NF-kappaB signal transduction"/>
    <property type="evidence" value="ECO:0007669"/>
    <property type="project" value="TreeGrafter"/>
</dbReference>
<protein>
    <submittedName>
        <fullName evidence="12">Putative activation of mapk involved in innate immune response</fullName>
    </submittedName>
</protein>
<evidence type="ECO:0000256" key="3">
    <source>
        <dbReference type="ARBA" id="ARBA00022723"/>
    </source>
</evidence>
<evidence type="ECO:0000256" key="2">
    <source>
        <dbReference type="ARBA" id="ARBA00022490"/>
    </source>
</evidence>
<dbReference type="Gene3D" id="3.30.40.10">
    <property type="entry name" value="Zinc/RING finger domain, C3HC4 (zinc finger)"/>
    <property type="match status" value="2"/>
</dbReference>
<sequence>MRSFLISGFLDSLDWRPLYFEESSVAHIVCSLCGLVSRNVVRLPCEHTLCSECHEESQRRGSTCPLDEESFADDNIVHLDISGGYILKHTVACGNAPNGCDFIGQASRLVDHYKQCSFHVVPCPRCKSSVLRTELVGHCKDGCSSESTTPVPIPNYINVNYDNLEITSSELKREMLKISQDLSSLQTSLNQWLEEVRTLEKNTKKELKDATLKISDHPSGLHTSVEQYREDAREAARNSKEQLEAQLSRLSEQLVRIETQSFAAVNKELKVAIEDTMKTHMPQGLRAQYEELMNVTKSVSDYVLGNCANKEFHWYFKGWEDLKKSALETGLKRTDSPFLYLCGYNVCLCIELKQKEGQTILGLFMSIHPGVNDSTLEWPFSKFYKLGVIHPKDKAKRKIHDVDASKYSDNPSFQMPKQGGNLGYGCPTFSTANELESEGFVNDDALHFFLRVEP</sequence>
<dbReference type="Gene3D" id="2.60.210.10">
    <property type="entry name" value="Apoptosis, Tumor Necrosis Factor Receptor Associated Protein 2, Chain A"/>
    <property type="match status" value="1"/>
</dbReference>
<dbReference type="GO" id="GO:0008270">
    <property type="term" value="F:zinc ion binding"/>
    <property type="evidence" value="ECO:0007669"/>
    <property type="project" value="UniProtKB-KW"/>
</dbReference>
<keyword evidence="2" id="KW-0963">Cytoplasm</keyword>
<comment type="subcellular location">
    <subcellularLocation>
        <location evidence="1">Cytoplasm</location>
    </subcellularLocation>
</comment>
<proteinExistence type="evidence at transcript level"/>
<dbReference type="InterPro" id="IPR049342">
    <property type="entry name" value="TRAF1-6_MATH_dom"/>
</dbReference>
<feature type="zinc finger region" description="TRAF-type" evidence="7">
    <location>
        <begin position="112"/>
        <end position="143"/>
    </location>
</feature>
<dbReference type="EMBL" id="GANP01009245">
    <property type="protein sequence ID" value="JAB75223.1"/>
    <property type="molecule type" value="mRNA"/>
</dbReference>
<evidence type="ECO:0000256" key="4">
    <source>
        <dbReference type="ARBA" id="ARBA00022737"/>
    </source>
</evidence>
<feature type="domain" description="TRAF-type" evidence="11">
    <location>
        <begin position="112"/>
        <end position="143"/>
    </location>
</feature>
<dbReference type="AlphaFoldDB" id="V5HNC5"/>
<dbReference type="InterPro" id="IPR001293">
    <property type="entry name" value="Znf_TRAF"/>
</dbReference>
<dbReference type="GO" id="GO:0005164">
    <property type="term" value="F:tumor necrosis factor receptor binding"/>
    <property type="evidence" value="ECO:0007669"/>
    <property type="project" value="TreeGrafter"/>
</dbReference>
<dbReference type="SUPFAM" id="SSF58113">
    <property type="entry name" value="Apolipoprotein A-I"/>
    <property type="match status" value="1"/>
</dbReference>
<feature type="domain" description="RING-type" evidence="9">
    <location>
        <begin position="30"/>
        <end position="68"/>
    </location>
</feature>
<dbReference type="Pfam" id="PF21355">
    <property type="entry name" value="TRAF-mep_MATH"/>
    <property type="match status" value="1"/>
</dbReference>
<keyword evidence="6 7" id="KW-0862">Zinc</keyword>
<dbReference type="PROSITE" id="PS50089">
    <property type="entry name" value="ZF_RING_2"/>
    <property type="match status" value="1"/>
</dbReference>
<accession>V5HNC5</accession>
<keyword evidence="5 7" id="KW-0863">Zinc-finger</keyword>
<evidence type="ECO:0000259" key="10">
    <source>
        <dbReference type="PROSITE" id="PS50144"/>
    </source>
</evidence>
<feature type="domain" description="MATH" evidence="10">
    <location>
        <begin position="309"/>
        <end position="452"/>
    </location>
</feature>
<evidence type="ECO:0000259" key="11">
    <source>
        <dbReference type="PROSITE" id="PS50145"/>
    </source>
</evidence>
<dbReference type="PANTHER" id="PTHR10131">
    <property type="entry name" value="TNF RECEPTOR ASSOCIATED FACTOR"/>
    <property type="match status" value="1"/>
</dbReference>
<dbReference type="SUPFAM" id="SSF57850">
    <property type="entry name" value="RING/U-box"/>
    <property type="match status" value="1"/>
</dbReference>
<dbReference type="GO" id="GO:0009898">
    <property type="term" value="C:cytoplasmic side of plasma membrane"/>
    <property type="evidence" value="ECO:0007669"/>
    <property type="project" value="TreeGrafter"/>
</dbReference>
<dbReference type="InterPro" id="IPR008974">
    <property type="entry name" value="TRAF-like"/>
</dbReference>
<evidence type="ECO:0000256" key="5">
    <source>
        <dbReference type="ARBA" id="ARBA00022771"/>
    </source>
</evidence>
<dbReference type="InterPro" id="IPR001841">
    <property type="entry name" value="Znf_RING"/>
</dbReference>
<evidence type="ECO:0000256" key="1">
    <source>
        <dbReference type="ARBA" id="ARBA00004496"/>
    </source>
</evidence>
<evidence type="ECO:0000256" key="8">
    <source>
        <dbReference type="SAM" id="Coils"/>
    </source>
</evidence>
<dbReference type="PROSITE" id="PS50144">
    <property type="entry name" value="MATH"/>
    <property type="match status" value="1"/>
</dbReference>
<reference evidence="12" key="1">
    <citation type="journal article" date="2015" name="Sci. Rep.">
        <title>Tissue- and time-dependent transcription in Ixodes ricinus salivary glands and midguts when blood feeding on the vertebrate host.</title>
        <authorList>
            <person name="Kotsyfakis M."/>
            <person name="Schwarz A."/>
            <person name="Erhart J."/>
            <person name="Ribeiro J.M."/>
        </authorList>
    </citation>
    <scope>NUCLEOTIDE SEQUENCE</scope>
    <source>
        <tissue evidence="12">Salivary gland and midgut</tissue>
    </source>
</reference>
<feature type="coiled-coil region" evidence="8">
    <location>
        <begin position="161"/>
        <end position="260"/>
    </location>
</feature>
<evidence type="ECO:0000259" key="9">
    <source>
        <dbReference type="PROSITE" id="PS50089"/>
    </source>
</evidence>
<evidence type="ECO:0000256" key="7">
    <source>
        <dbReference type="PROSITE-ProRule" id="PRU00207"/>
    </source>
</evidence>
<keyword evidence="4" id="KW-0677">Repeat</keyword>
<dbReference type="PANTHER" id="PTHR10131:SF138">
    <property type="entry name" value="RE66324P"/>
    <property type="match status" value="1"/>
</dbReference>
<name>V5HNC5_IXORI</name>
<dbReference type="SUPFAM" id="SSF49599">
    <property type="entry name" value="TRAF domain-like"/>
    <property type="match status" value="2"/>
</dbReference>
<organism evidence="12">
    <name type="scientific">Ixodes ricinus</name>
    <name type="common">Common tick</name>
    <name type="synonym">Acarus ricinus</name>
    <dbReference type="NCBI Taxonomy" id="34613"/>
    <lineage>
        <taxon>Eukaryota</taxon>
        <taxon>Metazoa</taxon>
        <taxon>Ecdysozoa</taxon>
        <taxon>Arthropoda</taxon>
        <taxon>Chelicerata</taxon>
        <taxon>Arachnida</taxon>
        <taxon>Acari</taxon>
        <taxon>Parasitiformes</taxon>
        <taxon>Ixodida</taxon>
        <taxon>Ixodoidea</taxon>
        <taxon>Ixodidae</taxon>
        <taxon>Ixodinae</taxon>
        <taxon>Ixodes</taxon>
    </lineage>
</organism>
<dbReference type="InterPro" id="IPR013083">
    <property type="entry name" value="Znf_RING/FYVE/PHD"/>
</dbReference>
<evidence type="ECO:0000256" key="6">
    <source>
        <dbReference type="ARBA" id="ARBA00022833"/>
    </source>
</evidence>
<evidence type="ECO:0000313" key="12">
    <source>
        <dbReference type="EMBL" id="JAB75223.1"/>
    </source>
</evidence>
<dbReference type="GO" id="GO:0005737">
    <property type="term" value="C:cytoplasm"/>
    <property type="evidence" value="ECO:0007669"/>
    <property type="project" value="UniProtKB-SubCell"/>
</dbReference>
<keyword evidence="8" id="KW-0175">Coiled coil</keyword>
<keyword evidence="3 7" id="KW-0479">Metal-binding</keyword>
<dbReference type="InterPro" id="IPR002083">
    <property type="entry name" value="MATH/TRAF_dom"/>
</dbReference>
<dbReference type="PROSITE" id="PS50145">
    <property type="entry name" value="ZF_TRAF"/>
    <property type="match status" value="1"/>
</dbReference>